<reference evidence="2" key="1">
    <citation type="journal article" date="2022" name="Plant J.">
        <title>Strategies of tolerance reflected in two North American maple genomes.</title>
        <authorList>
            <person name="McEvoy S.L."/>
            <person name="Sezen U.U."/>
            <person name="Trouern-Trend A."/>
            <person name="McMahon S.M."/>
            <person name="Schaberg P.G."/>
            <person name="Yang J."/>
            <person name="Wegrzyn J.L."/>
            <person name="Swenson N.G."/>
        </authorList>
    </citation>
    <scope>NUCLEOTIDE SEQUENCE</scope>
    <source>
        <strain evidence="2">NS2018</strain>
    </source>
</reference>
<proteinExistence type="predicted"/>
<name>A0AA39TMC9_ACESA</name>
<protein>
    <recommendedName>
        <fullName evidence="1">F-box domain-containing protein</fullName>
    </recommendedName>
</protein>
<feature type="domain" description="F-box" evidence="1">
    <location>
        <begin position="1"/>
        <end position="47"/>
    </location>
</feature>
<keyword evidence="3" id="KW-1185">Reference proteome</keyword>
<dbReference type="PROSITE" id="PS50181">
    <property type="entry name" value="FBOX"/>
    <property type="match status" value="1"/>
</dbReference>
<dbReference type="SUPFAM" id="SSF81383">
    <property type="entry name" value="F-box domain"/>
    <property type="match status" value="1"/>
</dbReference>
<sequence length="117" mass="12908">MSGILALPEGCIANVISFTTPSDACRLACVSTTFRSAADSDVVWDRFLPSDYLSAISDSASSPASSLLSKKELYLRACHNPLLINEGKLSFWIIWVDTPQYWKWISLPEARFPAVAH</sequence>
<dbReference type="PANTHER" id="PTHR32278">
    <property type="entry name" value="F-BOX DOMAIN-CONTAINING PROTEIN"/>
    <property type="match status" value="1"/>
</dbReference>
<accession>A0AA39TMC9</accession>
<dbReference type="InterPro" id="IPR036047">
    <property type="entry name" value="F-box-like_dom_sf"/>
</dbReference>
<dbReference type="CDD" id="cd22162">
    <property type="entry name" value="F-box_AtSKIP3-like"/>
    <property type="match status" value="1"/>
</dbReference>
<organism evidence="2 3">
    <name type="scientific">Acer saccharum</name>
    <name type="common">Sugar maple</name>
    <dbReference type="NCBI Taxonomy" id="4024"/>
    <lineage>
        <taxon>Eukaryota</taxon>
        <taxon>Viridiplantae</taxon>
        <taxon>Streptophyta</taxon>
        <taxon>Embryophyta</taxon>
        <taxon>Tracheophyta</taxon>
        <taxon>Spermatophyta</taxon>
        <taxon>Magnoliopsida</taxon>
        <taxon>eudicotyledons</taxon>
        <taxon>Gunneridae</taxon>
        <taxon>Pentapetalae</taxon>
        <taxon>rosids</taxon>
        <taxon>malvids</taxon>
        <taxon>Sapindales</taxon>
        <taxon>Sapindaceae</taxon>
        <taxon>Hippocastanoideae</taxon>
        <taxon>Acereae</taxon>
        <taxon>Acer</taxon>
    </lineage>
</organism>
<evidence type="ECO:0000313" key="2">
    <source>
        <dbReference type="EMBL" id="KAK0608072.1"/>
    </source>
</evidence>
<comment type="caution">
    <text evidence="2">The sequence shown here is derived from an EMBL/GenBank/DDBJ whole genome shotgun (WGS) entry which is preliminary data.</text>
</comment>
<gene>
    <name evidence="2" type="ORF">LWI29_025163</name>
</gene>
<dbReference type="Proteomes" id="UP001168877">
    <property type="component" value="Unassembled WGS sequence"/>
</dbReference>
<dbReference type="PANTHER" id="PTHR32278:SF111">
    <property type="entry name" value="F-BOX PROTEIN PP2-B12-RELATED"/>
    <property type="match status" value="1"/>
</dbReference>
<dbReference type="AlphaFoldDB" id="A0AA39TMC9"/>
<evidence type="ECO:0000259" key="1">
    <source>
        <dbReference type="PROSITE" id="PS50181"/>
    </source>
</evidence>
<dbReference type="SMART" id="SM00256">
    <property type="entry name" value="FBOX"/>
    <property type="match status" value="1"/>
</dbReference>
<dbReference type="InterPro" id="IPR001810">
    <property type="entry name" value="F-box_dom"/>
</dbReference>
<dbReference type="EMBL" id="JAUESC010000001">
    <property type="protein sequence ID" value="KAK0608072.1"/>
    <property type="molecule type" value="Genomic_DNA"/>
</dbReference>
<reference evidence="2" key="2">
    <citation type="submission" date="2023-06" db="EMBL/GenBank/DDBJ databases">
        <authorList>
            <person name="Swenson N.G."/>
            <person name="Wegrzyn J.L."/>
            <person name="Mcevoy S.L."/>
        </authorList>
    </citation>
    <scope>NUCLEOTIDE SEQUENCE</scope>
    <source>
        <strain evidence="2">NS2018</strain>
        <tissue evidence="2">Leaf</tissue>
    </source>
</reference>
<dbReference type="Gene3D" id="1.20.1280.50">
    <property type="match status" value="1"/>
</dbReference>
<evidence type="ECO:0000313" key="3">
    <source>
        <dbReference type="Proteomes" id="UP001168877"/>
    </source>
</evidence>
<dbReference type="Pfam" id="PF00646">
    <property type="entry name" value="F-box"/>
    <property type="match status" value="1"/>
</dbReference>